<evidence type="ECO:0000256" key="12">
    <source>
        <dbReference type="SAM" id="MobiDB-lite"/>
    </source>
</evidence>
<dbReference type="GO" id="GO:0016020">
    <property type="term" value="C:membrane"/>
    <property type="evidence" value="ECO:0007669"/>
    <property type="project" value="GOC"/>
</dbReference>
<feature type="region of interest" description="Disordered" evidence="12">
    <location>
        <begin position="1"/>
        <end position="20"/>
    </location>
</feature>
<evidence type="ECO:0000256" key="5">
    <source>
        <dbReference type="ARBA" id="ARBA00022516"/>
    </source>
</evidence>
<organism evidence="13 14">
    <name type="scientific">Ectothiorhodospira marina</name>
    <dbReference type="NCBI Taxonomy" id="1396821"/>
    <lineage>
        <taxon>Bacteria</taxon>
        <taxon>Pseudomonadati</taxon>
        <taxon>Pseudomonadota</taxon>
        <taxon>Gammaproteobacteria</taxon>
        <taxon>Chromatiales</taxon>
        <taxon>Ectothiorhodospiraceae</taxon>
        <taxon>Ectothiorhodospira</taxon>
    </lineage>
</organism>
<evidence type="ECO:0000256" key="4">
    <source>
        <dbReference type="ARBA" id="ARBA00020902"/>
    </source>
</evidence>
<evidence type="ECO:0000313" key="13">
    <source>
        <dbReference type="EMBL" id="SEK88841.1"/>
    </source>
</evidence>
<name>A0A1H7KPT5_9GAMM</name>
<comment type="catalytic activity">
    <reaction evidence="10">
        <text>a lipid X + a UDP-2-N,3-O-bis[(3R)-3-hydroxyacyl]-alpha-D-glucosamine = a lipid A disaccharide + UDP + H(+)</text>
        <dbReference type="Rhea" id="RHEA:67828"/>
        <dbReference type="ChEBI" id="CHEBI:15378"/>
        <dbReference type="ChEBI" id="CHEBI:58223"/>
        <dbReference type="ChEBI" id="CHEBI:137748"/>
        <dbReference type="ChEBI" id="CHEBI:176338"/>
        <dbReference type="ChEBI" id="CHEBI:176343"/>
        <dbReference type="EC" id="2.4.1.182"/>
    </reaction>
</comment>
<dbReference type="Pfam" id="PF02684">
    <property type="entry name" value="LpxB"/>
    <property type="match status" value="1"/>
</dbReference>
<dbReference type="PANTHER" id="PTHR30372">
    <property type="entry name" value="LIPID-A-DISACCHARIDE SYNTHASE"/>
    <property type="match status" value="1"/>
</dbReference>
<gene>
    <name evidence="13" type="ORF">SAMN05444515_10679</name>
</gene>
<comment type="similarity">
    <text evidence="2">Belongs to the LpxB family.</text>
</comment>
<evidence type="ECO:0000256" key="11">
    <source>
        <dbReference type="NCBIfam" id="TIGR00215"/>
    </source>
</evidence>
<evidence type="ECO:0000256" key="10">
    <source>
        <dbReference type="ARBA" id="ARBA00048975"/>
    </source>
</evidence>
<protein>
    <recommendedName>
        <fullName evidence="4 11">Lipid-A-disaccharide synthase</fullName>
        <ecNumber evidence="3 11">2.4.1.182</ecNumber>
    </recommendedName>
</protein>
<evidence type="ECO:0000313" key="14">
    <source>
        <dbReference type="Proteomes" id="UP000199256"/>
    </source>
</evidence>
<evidence type="ECO:0000256" key="8">
    <source>
        <dbReference type="ARBA" id="ARBA00022679"/>
    </source>
</evidence>
<keyword evidence="5" id="KW-0444">Lipid biosynthesis</keyword>
<dbReference type="GO" id="GO:0008915">
    <property type="term" value="F:lipid-A-disaccharide synthase activity"/>
    <property type="evidence" value="ECO:0007669"/>
    <property type="project" value="UniProtKB-UniRule"/>
</dbReference>
<dbReference type="GO" id="GO:0005543">
    <property type="term" value="F:phospholipid binding"/>
    <property type="evidence" value="ECO:0007669"/>
    <property type="project" value="TreeGrafter"/>
</dbReference>
<evidence type="ECO:0000256" key="6">
    <source>
        <dbReference type="ARBA" id="ARBA00022556"/>
    </source>
</evidence>
<comment type="function">
    <text evidence="1">Condensation of UDP-2,3-diacylglucosamine and 2,3-diacylglucosamine-1-phosphate to form lipid A disaccharide, a precursor of lipid A, a phosphorylated glycolipid that anchors the lipopolysaccharide to the outer membrane of the cell.</text>
</comment>
<dbReference type="GO" id="GO:0009245">
    <property type="term" value="P:lipid A biosynthetic process"/>
    <property type="evidence" value="ECO:0007669"/>
    <property type="project" value="UniProtKB-UniRule"/>
</dbReference>
<keyword evidence="9" id="KW-0443">Lipid metabolism</keyword>
<dbReference type="NCBIfam" id="TIGR00215">
    <property type="entry name" value="lpxB"/>
    <property type="match status" value="1"/>
</dbReference>
<dbReference type="InterPro" id="IPR003835">
    <property type="entry name" value="Glyco_trans_19"/>
</dbReference>
<dbReference type="STRING" id="1396821.SAMN05444515_10679"/>
<keyword evidence="7" id="KW-0328">Glycosyltransferase</keyword>
<dbReference type="SUPFAM" id="SSF53756">
    <property type="entry name" value="UDP-Glycosyltransferase/glycogen phosphorylase"/>
    <property type="match status" value="1"/>
</dbReference>
<evidence type="ECO:0000256" key="7">
    <source>
        <dbReference type="ARBA" id="ARBA00022676"/>
    </source>
</evidence>
<dbReference type="Proteomes" id="UP000199256">
    <property type="component" value="Unassembled WGS sequence"/>
</dbReference>
<dbReference type="PANTHER" id="PTHR30372:SF4">
    <property type="entry name" value="LIPID-A-DISACCHARIDE SYNTHASE, MITOCHONDRIAL-RELATED"/>
    <property type="match status" value="1"/>
</dbReference>
<evidence type="ECO:0000256" key="2">
    <source>
        <dbReference type="ARBA" id="ARBA00007868"/>
    </source>
</evidence>
<keyword evidence="6" id="KW-0441">Lipid A biosynthesis</keyword>
<dbReference type="AlphaFoldDB" id="A0A1H7KPT5"/>
<proteinExistence type="inferred from homology"/>
<reference evidence="14" key="1">
    <citation type="submission" date="2016-10" db="EMBL/GenBank/DDBJ databases">
        <authorList>
            <person name="Varghese N."/>
            <person name="Submissions S."/>
        </authorList>
    </citation>
    <scope>NUCLEOTIDE SEQUENCE [LARGE SCALE GENOMIC DNA]</scope>
    <source>
        <strain evidence="14">DSM 241</strain>
    </source>
</reference>
<dbReference type="EC" id="2.4.1.182" evidence="3 11"/>
<keyword evidence="14" id="KW-1185">Reference proteome</keyword>
<evidence type="ECO:0000256" key="9">
    <source>
        <dbReference type="ARBA" id="ARBA00023098"/>
    </source>
</evidence>
<evidence type="ECO:0000256" key="3">
    <source>
        <dbReference type="ARBA" id="ARBA00012687"/>
    </source>
</evidence>
<sequence>MHPSSASPRSSGAPLTEPNGHPLHVMVVAGEASGDQHAAAMVRALEDLNPGNRYTGMGCNALREAGVELVVDARRLAVVGLWEVIAQYREIRRALNVLKERLRSDPPDLLVLVDYVEFNLRLARAAKQHGIRVLFYVSPQIWAWRPHRVKRIGRVIDAMAVLFPFEVEVYQRYGIPVRYVGNPLVDSVRPSGSREEIMASLGLDPLRPVIGLLPGSRSGELRRHLPIIMETCRWLRARHPDIQFVMPLAPGVDIEGDITPQIDTSLGIHQLVGQAHDVMSVSRALIIASGTATLEAALLKTPMAIIYRVSPITHAILKRMILIQDIGLANIVAERRVVREFVQDEASAERIGAELDRLINDEAYYQDVVDSLGEIRERLGEGGGSEKVARMALELIREGRLTGE</sequence>
<accession>A0A1H7KPT5</accession>
<feature type="compositionally biased region" description="Low complexity" evidence="12">
    <location>
        <begin position="1"/>
        <end position="14"/>
    </location>
</feature>
<dbReference type="EMBL" id="FOAA01000006">
    <property type="protein sequence ID" value="SEK88841.1"/>
    <property type="molecule type" value="Genomic_DNA"/>
</dbReference>
<keyword evidence="8" id="KW-0808">Transferase</keyword>
<evidence type="ECO:0000256" key="1">
    <source>
        <dbReference type="ARBA" id="ARBA00002056"/>
    </source>
</evidence>